<evidence type="ECO:0008006" key="3">
    <source>
        <dbReference type="Google" id="ProtNLM"/>
    </source>
</evidence>
<gene>
    <name evidence="1" type="ORF">MGN01_11230</name>
</gene>
<name>A0A512JH32_9HYPH</name>
<evidence type="ECO:0000313" key="1">
    <source>
        <dbReference type="EMBL" id="GEP09278.1"/>
    </source>
</evidence>
<proteinExistence type="predicted"/>
<accession>A0A512JH32</accession>
<organism evidence="1 2">
    <name type="scientific">Methylobacterium gnaphalii</name>
    <dbReference type="NCBI Taxonomy" id="1010610"/>
    <lineage>
        <taxon>Bacteria</taxon>
        <taxon>Pseudomonadati</taxon>
        <taxon>Pseudomonadota</taxon>
        <taxon>Alphaproteobacteria</taxon>
        <taxon>Hyphomicrobiales</taxon>
        <taxon>Methylobacteriaceae</taxon>
        <taxon>Methylobacterium</taxon>
    </lineage>
</organism>
<dbReference type="Proteomes" id="UP000321750">
    <property type="component" value="Unassembled WGS sequence"/>
</dbReference>
<evidence type="ECO:0000313" key="2">
    <source>
        <dbReference type="Proteomes" id="UP000321750"/>
    </source>
</evidence>
<dbReference type="OrthoDB" id="8213325at2"/>
<dbReference type="EMBL" id="BJZV01000004">
    <property type="protein sequence ID" value="GEP09278.1"/>
    <property type="molecule type" value="Genomic_DNA"/>
</dbReference>
<comment type="caution">
    <text evidence="1">The sequence shown here is derived from an EMBL/GenBank/DDBJ whole genome shotgun (WGS) entry which is preliminary data.</text>
</comment>
<dbReference type="AlphaFoldDB" id="A0A512JH32"/>
<dbReference type="RefSeq" id="WP_147045592.1">
    <property type="nucleotide sequence ID" value="NZ_BJZV01000004.1"/>
</dbReference>
<sequence length="208" mass="22187">MLTVITPATSTALTTVTRARAVLDFPLVDDGAASMLIAQASRVITDHCRQTFALETVRQVFGWDETRGDGPILARGPVVEILSVSSGGTVLPGSEYAVDTRTGRLRRLDADGTPLAWWGGSLAIDYCAGYVLPSDSDGAPASTLPESIERAAILLLGSYLSQRGRDVSIKSDAVEGVGSTSYWVPGASDRLVSPEAEQLLADYRRFWP</sequence>
<reference evidence="1 2" key="1">
    <citation type="submission" date="2019-07" db="EMBL/GenBank/DDBJ databases">
        <title>Whole genome shotgun sequence of Methylobacterium gnaphalii NBRC 107716.</title>
        <authorList>
            <person name="Hosoyama A."/>
            <person name="Uohara A."/>
            <person name="Ohji S."/>
            <person name="Ichikawa N."/>
        </authorList>
    </citation>
    <scope>NUCLEOTIDE SEQUENCE [LARGE SCALE GENOMIC DNA]</scope>
    <source>
        <strain evidence="1 2">NBRC 107716</strain>
    </source>
</reference>
<protein>
    <recommendedName>
        <fullName evidence="3">Phage gp6-like head-tail connector protein</fullName>
    </recommendedName>
</protein>
<keyword evidence="2" id="KW-1185">Reference proteome</keyword>